<proteinExistence type="predicted"/>
<protein>
    <submittedName>
        <fullName evidence="1">Uncharacterized protein</fullName>
    </submittedName>
</protein>
<reference evidence="1 2" key="1">
    <citation type="submission" date="2024-02" db="EMBL/GenBank/DDBJ databases">
        <authorList>
            <person name="Chen Y."/>
            <person name="Shah S."/>
            <person name="Dougan E. K."/>
            <person name="Thang M."/>
            <person name="Chan C."/>
        </authorList>
    </citation>
    <scope>NUCLEOTIDE SEQUENCE [LARGE SCALE GENOMIC DNA]</scope>
</reference>
<evidence type="ECO:0000313" key="1">
    <source>
        <dbReference type="EMBL" id="CAK9100816.1"/>
    </source>
</evidence>
<comment type="caution">
    <text evidence="1">The sequence shown here is derived from an EMBL/GenBank/DDBJ whole genome shotgun (WGS) entry which is preliminary data.</text>
</comment>
<organism evidence="1 2">
    <name type="scientific">Durusdinium trenchii</name>
    <dbReference type="NCBI Taxonomy" id="1381693"/>
    <lineage>
        <taxon>Eukaryota</taxon>
        <taxon>Sar</taxon>
        <taxon>Alveolata</taxon>
        <taxon>Dinophyceae</taxon>
        <taxon>Suessiales</taxon>
        <taxon>Symbiodiniaceae</taxon>
        <taxon>Durusdinium</taxon>
    </lineage>
</organism>
<accession>A0ABP0RJN0</accession>
<name>A0ABP0RJN0_9DINO</name>
<sequence>MKPVVPFGDLLVENFASGKSSGTGAQTTAASAMAWCGQHGGEVKGSDMVRRISALGTGGQYAGNIERDFHTLLRHMNKRLGATITTVRARMYNHGLGRVEYQDLPVLWPDEFAKAIYKYDPTVFHHMMMGSMSEEDAVEYWEHCSNHCAWFRAHPSHQYPRKGRLIPLSLYGDEVQCYRNSEVGSVACIAWTTDFGYGHESLLRYYPICCYSEHCASEDTYDDVMSELAPRLTLMVDMDFVHEWSSSGYAFMLSSIQGDLKWVHAHYGLHNYRRNNFCSFCGCLKVHPDPTMTISDFRLSAQHINTPSDLSEFHDRASPIFTVPGATIGRVQHDCMHSQLLGTEKIANGSAIVYLVERSFWNGFQAQGGDYADAMDEALRIAHKDFLHWKRQNSLDVTQPRFSCARLSRRNRQSYACLSSKAAPSKAVTLWIATRSVEFALLPTASEMDKQVAGCLHSYAAALKLMDESPLVLSQEQADFFHTNIMAHLQLFAQLNKSSREIRGRMPGRNLWMIIPKAHHLMHFASVVQVECLNPKAWSLFMAEDFIGRISRIARVCHRSSVSMRTLERYLALILLAIQRI</sequence>
<keyword evidence="2" id="KW-1185">Reference proteome</keyword>
<dbReference type="Proteomes" id="UP001642464">
    <property type="component" value="Unassembled WGS sequence"/>
</dbReference>
<evidence type="ECO:0000313" key="2">
    <source>
        <dbReference type="Proteomes" id="UP001642464"/>
    </source>
</evidence>
<gene>
    <name evidence="1" type="ORF">SCF082_LOCUS47164</name>
</gene>
<dbReference type="EMBL" id="CAXAMM010041700">
    <property type="protein sequence ID" value="CAK9100816.1"/>
    <property type="molecule type" value="Genomic_DNA"/>
</dbReference>